<evidence type="ECO:0000313" key="8">
    <source>
        <dbReference type="EMBL" id="PEG43174.1"/>
    </source>
</evidence>
<feature type="transmembrane region" description="Helical" evidence="7">
    <location>
        <begin position="439"/>
        <end position="457"/>
    </location>
</feature>
<proteinExistence type="inferred from homology"/>
<dbReference type="AlphaFoldDB" id="A0A2A7NGU8"/>
<evidence type="ECO:0000256" key="6">
    <source>
        <dbReference type="ARBA" id="ARBA00023136"/>
    </source>
</evidence>
<evidence type="ECO:0008006" key="10">
    <source>
        <dbReference type="Google" id="ProtNLM"/>
    </source>
</evidence>
<comment type="similarity">
    <text evidence="2">Belongs to the polysaccharide synthase family.</text>
</comment>
<feature type="transmembrane region" description="Helical" evidence="7">
    <location>
        <begin position="262"/>
        <end position="285"/>
    </location>
</feature>
<keyword evidence="4 7" id="KW-0812">Transmembrane</keyword>
<keyword evidence="6 7" id="KW-0472">Membrane</keyword>
<feature type="transmembrane region" description="Helical" evidence="7">
    <location>
        <begin position="30"/>
        <end position="55"/>
    </location>
</feature>
<evidence type="ECO:0000256" key="2">
    <source>
        <dbReference type="ARBA" id="ARBA00007430"/>
    </source>
</evidence>
<feature type="transmembrane region" description="Helical" evidence="7">
    <location>
        <begin position="398"/>
        <end position="419"/>
    </location>
</feature>
<evidence type="ECO:0000256" key="4">
    <source>
        <dbReference type="ARBA" id="ARBA00022692"/>
    </source>
</evidence>
<feature type="transmembrane region" description="Helical" evidence="7">
    <location>
        <begin position="191"/>
        <end position="210"/>
    </location>
</feature>
<comment type="caution">
    <text evidence="8">The sequence shown here is derived from an EMBL/GenBank/DDBJ whole genome shotgun (WGS) entry which is preliminary data.</text>
</comment>
<dbReference type="Proteomes" id="UP000220914">
    <property type="component" value="Unassembled WGS sequence"/>
</dbReference>
<name>A0A2A7NGU8_MYCAG</name>
<keyword evidence="9" id="KW-1185">Reference proteome</keyword>
<organism evidence="8 9">
    <name type="scientific">Mycolicibacterium agri</name>
    <name type="common">Mycobacterium agri</name>
    <dbReference type="NCBI Taxonomy" id="36811"/>
    <lineage>
        <taxon>Bacteria</taxon>
        <taxon>Bacillati</taxon>
        <taxon>Actinomycetota</taxon>
        <taxon>Actinomycetes</taxon>
        <taxon>Mycobacteriales</taxon>
        <taxon>Mycobacteriaceae</taxon>
        <taxon>Mycolicibacterium</taxon>
    </lineage>
</organism>
<dbReference type="EMBL" id="PDCP01000001">
    <property type="protein sequence ID" value="PEG43174.1"/>
    <property type="molecule type" value="Genomic_DNA"/>
</dbReference>
<feature type="transmembrane region" description="Helical" evidence="7">
    <location>
        <begin position="372"/>
        <end position="392"/>
    </location>
</feature>
<sequence length="522" mass="54243">MTQERTALPTAECAPQQEAGSLTRSVRRGALWTAASAILLRFGNILVMAVVARLISPDELGIYALAIAVYGFVASLASWGVASAIGRSDLDADKLGPTVTTFALSGTCVVAGAMALLAGPVASAFEAPEAAGPIRILAVALAVQGIIAVPAAQIQRLFRQDVIFRANVVAFILSNTTLLGLATVINGAEAFAWSRVVGNGVVGVMIVLALEKRYRPGWHAQFVGPLLRFGIPVALGTLLSRFVLNIDYVIVGRETSTTDLGFYMLAFTICSWPTAALGAVMDQVALPAFSGARRDGRDLRETVYRAVRIVALVACPIAAFTCAFAYPLIEAVYGAKWLTAAPVVQVLALYGVLYVLGTLFDEMMIASGKTMTMFLVQATALVALVPTLIVGVRTGGLVGVGVGHILVVLVVTMPAYLIAMKATTGAGLGVALRAVSRPVAAALAAAGVALLVTEGLAHPLAKLAVGGMVGLVVYVAVAGPQLLQLFPDRLADQPILVAATAWPSSVAKRLGISTDNSCHNRT</sequence>
<feature type="transmembrane region" description="Helical" evidence="7">
    <location>
        <begin position="341"/>
        <end position="360"/>
    </location>
</feature>
<feature type="transmembrane region" description="Helical" evidence="7">
    <location>
        <begin position="61"/>
        <end position="82"/>
    </location>
</feature>
<evidence type="ECO:0000256" key="1">
    <source>
        <dbReference type="ARBA" id="ARBA00004651"/>
    </source>
</evidence>
<feature type="transmembrane region" description="Helical" evidence="7">
    <location>
        <begin position="306"/>
        <end position="329"/>
    </location>
</feature>
<keyword evidence="5 7" id="KW-1133">Transmembrane helix</keyword>
<dbReference type="PANTHER" id="PTHR30250">
    <property type="entry name" value="PST FAMILY PREDICTED COLANIC ACID TRANSPORTER"/>
    <property type="match status" value="1"/>
</dbReference>
<feature type="transmembrane region" description="Helical" evidence="7">
    <location>
        <begin position="222"/>
        <end position="242"/>
    </location>
</feature>
<dbReference type="OrthoDB" id="149157at2"/>
<gene>
    <name evidence="8" type="ORF">CQY20_00895</name>
</gene>
<dbReference type="PANTHER" id="PTHR30250:SF10">
    <property type="entry name" value="LIPOPOLYSACCHARIDE BIOSYNTHESIS PROTEIN WZXC"/>
    <property type="match status" value="1"/>
</dbReference>
<feature type="transmembrane region" description="Helical" evidence="7">
    <location>
        <begin position="102"/>
        <end position="122"/>
    </location>
</feature>
<keyword evidence="3" id="KW-1003">Cell membrane</keyword>
<dbReference type="RefSeq" id="WP_097937747.1">
    <property type="nucleotide sequence ID" value="NZ_BLKS01000001.1"/>
</dbReference>
<dbReference type="Pfam" id="PF13440">
    <property type="entry name" value="Polysacc_synt_3"/>
    <property type="match status" value="1"/>
</dbReference>
<feature type="transmembrane region" description="Helical" evidence="7">
    <location>
        <begin position="164"/>
        <end position="185"/>
    </location>
</feature>
<evidence type="ECO:0000256" key="7">
    <source>
        <dbReference type="SAM" id="Phobius"/>
    </source>
</evidence>
<dbReference type="GO" id="GO:0005886">
    <property type="term" value="C:plasma membrane"/>
    <property type="evidence" value="ECO:0007669"/>
    <property type="project" value="UniProtKB-SubCell"/>
</dbReference>
<feature type="transmembrane region" description="Helical" evidence="7">
    <location>
        <begin position="134"/>
        <end position="152"/>
    </location>
</feature>
<protein>
    <recommendedName>
        <fullName evidence="10">Lipopolysaccharide biosynthesis protein</fullName>
    </recommendedName>
</protein>
<accession>A0A2A7NGU8</accession>
<evidence type="ECO:0000256" key="3">
    <source>
        <dbReference type="ARBA" id="ARBA00022475"/>
    </source>
</evidence>
<reference evidence="8 9" key="1">
    <citation type="submission" date="2017-10" db="EMBL/GenBank/DDBJ databases">
        <title>The new phylogeny of genus Mycobacterium.</title>
        <authorList>
            <person name="Tortoli E."/>
            <person name="Trovato A."/>
            <person name="Cirillo D.M."/>
        </authorList>
    </citation>
    <scope>NUCLEOTIDE SEQUENCE [LARGE SCALE GENOMIC DNA]</scope>
    <source>
        <strain evidence="8 9">CCUG37673</strain>
    </source>
</reference>
<comment type="subcellular location">
    <subcellularLocation>
        <location evidence="1">Cell membrane</location>
        <topology evidence="1">Multi-pass membrane protein</topology>
    </subcellularLocation>
</comment>
<evidence type="ECO:0000313" key="9">
    <source>
        <dbReference type="Proteomes" id="UP000220914"/>
    </source>
</evidence>
<feature type="transmembrane region" description="Helical" evidence="7">
    <location>
        <begin position="463"/>
        <end position="483"/>
    </location>
</feature>
<evidence type="ECO:0000256" key="5">
    <source>
        <dbReference type="ARBA" id="ARBA00022989"/>
    </source>
</evidence>
<dbReference type="InterPro" id="IPR050833">
    <property type="entry name" value="Poly_Biosynth_Transport"/>
</dbReference>